<evidence type="ECO:0000259" key="1">
    <source>
        <dbReference type="PROSITE" id="PS51071"/>
    </source>
</evidence>
<evidence type="ECO:0000313" key="2">
    <source>
        <dbReference type="EMBL" id="EEA91603.1"/>
    </source>
</evidence>
<dbReference type="Gene3D" id="1.10.10.10">
    <property type="entry name" value="Winged helix-like DNA-binding domain superfamily/Winged helix DNA-binding domain"/>
    <property type="match status" value="1"/>
</dbReference>
<dbReference type="RefSeq" id="WP_006719658.1">
    <property type="nucleotide sequence ID" value="NZ_CP085935.1"/>
</dbReference>
<dbReference type="Gene3D" id="3.40.50.10490">
    <property type="entry name" value="Glucose-6-phosphate isomerase like protein, domain 1"/>
    <property type="match status" value="1"/>
</dbReference>
<comment type="caution">
    <text evidence="2">The sequence shown here is derived from an EMBL/GenBank/DDBJ whole genome shotgun (WGS) entry which is preliminary data.</text>
</comment>
<dbReference type="InterPro" id="IPR035472">
    <property type="entry name" value="RpiR-like_SIS"/>
</dbReference>
<dbReference type="EMBL" id="ABXJ01000012">
    <property type="protein sequence ID" value="EEA91603.1"/>
    <property type="molecule type" value="Genomic_DNA"/>
</dbReference>
<proteinExistence type="predicted"/>
<dbReference type="HOGENOM" id="CLU_055769_2_0_11"/>
<dbReference type="CDD" id="cd05013">
    <property type="entry name" value="SIS_RpiR"/>
    <property type="match status" value="1"/>
</dbReference>
<dbReference type="InterPro" id="IPR047640">
    <property type="entry name" value="RpiR-like"/>
</dbReference>
<dbReference type="SUPFAM" id="SSF46689">
    <property type="entry name" value="Homeodomain-like"/>
    <property type="match status" value="1"/>
</dbReference>
<dbReference type="InterPro" id="IPR036388">
    <property type="entry name" value="WH-like_DNA-bd_sf"/>
</dbReference>
<reference evidence="2 3" key="1">
    <citation type="submission" date="2008-10" db="EMBL/GenBank/DDBJ databases">
        <title>Draft genome sequence of Collinsella stercoris (DSM 13279).</title>
        <authorList>
            <person name="Sudarsanam P."/>
            <person name="Ley R."/>
            <person name="Guruge J."/>
            <person name="Turnbaugh P.J."/>
            <person name="Mahowald M."/>
            <person name="Liep D."/>
            <person name="Gordon J."/>
        </authorList>
    </citation>
    <scope>NUCLEOTIDE SEQUENCE [LARGE SCALE GENOMIC DNA]</scope>
    <source>
        <strain evidence="2 3">DSM 13279</strain>
    </source>
</reference>
<dbReference type="PANTHER" id="PTHR30514">
    <property type="entry name" value="GLUCOKINASE"/>
    <property type="match status" value="1"/>
</dbReference>
<reference evidence="2 3" key="2">
    <citation type="submission" date="2008-10" db="EMBL/GenBank/DDBJ databases">
        <authorList>
            <person name="Fulton L."/>
            <person name="Clifton S."/>
            <person name="Fulton B."/>
            <person name="Xu J."/>
            <person name="Minx P."/>
            <person name="Pepin K.H."/>
            <person name="Johnson M."/>
            <person name="Thiruvilangam P."/>
            <person name="Bhonagiri V."/>
            <person name="Nash W.E."/>
            <person name="Mardis E.R."/>
            <person name="Wilson R.K."/>
        </authorList>
    </citation>
    <scope>NUCLEOTIDE SEQUENCE [LARGE SCALE GENOMIC DNA]</scope>
    <source>
        <strain evidence="2 3">DSM 13279</strain>
    </source>
</reference>
<sequence>MDIKRRMERASDFTPSELQIARTVSALGPRLQSLTLKELALAAHVSIPSVHRFCKKLGLEGFKELKVEMAKSDARHTGERGEVDINFPFAADDTADGVLAQMASVYETTLSDTRDLLDPDSLAHAAELLDNALSIDIYTQSHNLYPAQMFCDRLLSIGRHATCFESIERQSRTALASDRTHAALLISYSGLGPNLSTLLPILQERDVPTIFVGTPRGGQLNPGLSIYLHVSDRESLQNRITQFASHIAVQYVLDSLFGCLFARDYEQSRAFLERSLPITSLPALRRTELSPTEYAGVMLNRLR</sequence>
<dbReference type="AlphaFoldDB" id="B6G7X7"/>
<name>B6G7X7_9ACTN</name>
<keyword evidence="3" id="KW-1185">Reference proteome</keyword>
<dbReference type="Proteomes" id="UP000003560">
    <property type="component" value="Unassembled WGS sequence"/>
</dbReference>
<dbReference type="GO" id="GO:0003677">
    <property type="term" value="F:DNA binding"/>
    <property type="evidence" value="ECO:0007669"/>
    <property type="project" value="InterPro"/>
</dbReference>
<dbReference type="eggNOG" id="COG1737">
    <property type="taxonomic scope" value="Bacteria"/>
</dbReference>
<dbReference type="InterPro" id="IPR009057">
    <property type="entry name" value="Homeodomain-like_sf"/>
</dbReference>
<dbReference type="OrthoDB" id="370421at2"/>
<organism evidence="2 3">
    <name type="scientific">Collinsella stercoris DSM 13279</name>
    <dbReference type="NCBI Taxonomy" id="445975"/>
    <lineage>
        <taxon>Bacteria</taxon>
        <taxon>Bacillati</taxon>
        <taxon>Actinomycetota</taxon>
        <taxon>Coriobacteriia</taxon>
        <taxon>Coriobacteriales</taxon>
        <taxon>Coriobacteriaceae</taxon>
        <taxon>Collinsella</taxon>
    </lineage>
</organism>
<dbReference type="InterPro" id="IPR046348">
    <property type="entry name" value="SIS_dom_sf"/>
</dbReference>
<dbReference type="PANTHER" id="PTHR30514:SF10">
    <property type="entry name" value="MURR_RPIR FAMILY TRANSCRIPTIONAL REGULATOR"/>
    <property type="match status" value="1"/>
</dbReference>
<dbReference type="InterPro" id="IPR000281">
    <property type="entry name" value="HTH_RpiR"/>
</dbReference>
<dbReference type="SUPFAM" id="SSF53697">
    <property type="entry name" value="SIS domain"/>
    <property type="match status" value="1"/>
</dbReference>
<evidence type="ECO:0000313" key="3">
    <source>
        <dbReference type="Proteomes" id="UP000003560"/>
    </source>
</evidence>
<gene>
    <name evidence="2" type="ORF">COLSTE_00158</name>
</gene>
<dbReference type="PROSITE" id="PS51071">
    <property type="entry name" value="HTH_RPIR"/>
    <property type="match status" value="1"/>
</dbReference>
<dbReference type="GO" id="GO:1901135">
    <property type="term" value="P:carbohydrate derivative metabolic process"/>
    <property type="evidence" value="ECO:0007669"/>
    <property type="project" value="InterPro"/>
</dbReference>
<dbReference type="GO" id="GO:0097367">
    <property type="term" value="F:carbohydrate derivative binding"/>
    <property type="evidence" value="ECO:0007669"/>
    <property type="project" value="InterPro"/>
</dbReference>
<accession>B6G7X7</accession>
<dbReference type="GO" id="GO:0003700">
    <property type="term" value="F:DNA-binding transcription factor activity"/>
    <property type="evidence" value="ECO:0007669"/>
    <property type="project" value="InterPro"/>
</dbReference>
<dbReference type="Pfam" id="PF01418">
    <property type="entry name" value="HTH_6"/>
    <property type="match status" value="1"/>
</dbReference>
<dbReference type="GeneID" id="98002547"/>
<feature type="domain" description="HTH rpiR-type" evidence="1">
    <location>
        <begin position="1"/>
        <end position="76"/>
    </location>
</feature>
<dbReference type="STRING" id="445975.COLSTE_00158"/>
<protein>
    <submittedName>
        <fullName evidence="2">Transcriptional regulator, RpiR family</fullName>
    </submittedName>
</protein>